<evidence type="ECO:0000256" key="2">
    <source>
        <dbReference type="ARBA" id="ARBA00022670"/>
    </source>
</evidence>
<dbReference type="GO" id="GO:0004252">
    <property type="term" value="F:serine-type endopeptidase activity"/>
    <property type="evidence" value="ECO:0007669"/>
    <property type="project" value="InterPro"/>
</dbReference>
<dbReference type="RefSeq" id="WP_127765490.1">
    <property type="nucleotide sequence ID" value="NZ_SADE01000002.1"/>
</dbReference>
<dbReference type="PANTHER" id="PTHR11757:SF19">
    <property type="entry name" value="PROLYL ENDOPEPTIDASE-LIKE"/>
    <property type="match status" value="1"/>
</dbReference>
<evidence type="ECO:0000313" key="9">
    <source>
        <dbReference type="Proteomes" id="UP000287447"/>
    </source>
</evidence>
<reference evidence="9" key="1">
    <citation type="submission" date="2019-01" db="EMBL/GenBank/DDBJ databases">
        <title>Gri0909 isolated from a small marine red alga.</title>
        <authorList>
            <person name="Kim J."/>
            <person name="Jeong S.E."/>
            <person name="Jeon C.O."/>
        </authorList>
    </citation>
    <scope>NUCLEOTIDE SEQUENCE [LARGE SCALE GENOMIC DNA]</scope>
    <source>
        <strain evidence="9">Gri0909</strain>
    </source>
</reference>
<dbReference type="Gene3D" id="2.130.10.120">
    <property type="entry name" value="Prolyl oligopeptidase, N-terminal domain"/>
    <property type="match status" value="1"/>
</dbReference>
<comment type="caution">
    <text evidence="8">The sequence shown here is derived from an EMBL/GenBank/DDBJ whole genome shotgun (WGS) entry which is preliminary data.</text>
</comment>
<dbReference type="Pfam" id="PF02897">
    <property type="entry name" value="Peptidase_S9_N"/>
    <property type="match status" value="1"/>
</dbReference>
<dbReference type="Pfam" id="PF00326">
    <property type="entry name" value="Peptidase_S9"/>
    <property type="match status" value="1"/>
</dbReference>
<name>A0A437QNA9_9PROT</name>
<dbReference type="InterPro" id="IPR023302">
    <property type="entry name" value="Pept_S9A_N"/>
</dbReference>
<dbReference type="InterPro" id="IPR029058">
    <property type="entry name" value="AB_hydrolase_fold"/>
</dbReference>
<evidence type="ECO:0000256" key="3">
    <source>
        <dbReference type="ARBA" id="ARBA00022801"/>
    </source>
</evidence>
<evidence type="ECO:0000313" key="8">
    <source>
        <dbReference type="EMBL" id="RVU36013.1"/>
    </source>
</evidence>
<gene>
    <name evidence="8" type="ORF">EOI86_12260</name>
</gene>
<keyword evidence="4" id="KW-0720">Serine protease</keyword>
<feature type="region of interest" description="Disordered" evidence="5">
    <location>
        <begin position="1"/>
        <end position="21"/>
    </location>
</feature>
<feature type="compositionally biased region" description="Pro residues" evidence="5">
    <location>
        <begin position="7"/>
        <end position="18"/>
    </location>
</feature>
<feature type="domain" description="Peptidase S9 prolyl oligopeptidase catalytic" evidence="6">
    <location>
        <begin position="484"/>
        <end position="700"/>
    </location>
</feature>
<dbReference type="Proteomes" id="UP000287447">
    <property type="component" value="Unassembled WGS sequence"/>
</dbReference>
<accession>A0A437QNA9</accession>
<feature type="domain" description="Peptidase S9A N-terminal" evidence="7">
    <location>
        <begin position="18"/>
        <end position="420"/>
    </location>
</feature>
<dbReference type="AlphaFoldDB" id="A0A437QNA9"/>
<dbReference type="Gene3D" id="3.40.50.1820">
    <property type="entry name" value="alpha/beta hydrolase"/>
    <property type="match status" value="1"/>
</dbReference>
<evidence type="ECO:0000256" key="5">
    <source>
        <dbReference type="SAM" id="MobiDB-lite"/>
    </source>
</evidence>
<dbReference type="PANTHER" id="PTHR11757">
    <property type="entry name" value="PROTEASE FAMILY S9A OLIGOPEPTIDASE"/>
    <property type="match status" value="1"/>
</dbReference>
<comment type="similarity">
    <text evidence="1">Belongs to the peptidase S9A family.</text>
</comment>
<protein>
    <submittedName>
        <fullName evidence="8">S9 family peptidase</fullName>
    </submittedName>
</protein>
<keyword evidence="9" id="KW-1185">Reference proteome</keyword>
<evidence type="ECO:0000259" key="6">
    <source>
        <dbReference type="Pfam" id="PF00326"/>
    </source>
</evidence>
<dbReference type="GO" id="GO:0006508">
    <property type="term" value="P:proteolysis"/>
    <property type="evidence" value="ECO:0007669"/>
    <property type="project" value="UniProtKB-KW"/>
</dbReference>
<sequence>MTDPKAPILPPPASPMPPVADRQVDEREVHGTVLTDLYAWLRDPGYPNVTDTAILDYLKDENAYFDAVMKPQQPLIDTLFEELKGRIKDDDSSVPVKDGDYVYWRRFEPGAQYRTWLRRPVNGSADEEQIILDEPKLAEGLDYFRLRSAVVSPDAGLLAWASDTDGSERFTIRVNVLARGDQMPDEIPNTSGGVVWTAAGDRFFYVELSEQLRPFRVKLHKLGEDPAEDAVIYEEQDNAYFVGIGESQSRKFVEIGAGDHVTSEIRLIPTDDPFAEPLLIAPRDPGVEYDVAHAGDYLFIRTNDTHKNSRLARAPVSAPGRDNWVELEPGGDHRYLRGVEAFKDFLVLSERIEGIDRLRLLFHKDGEITGDHVIAFDEDVYTAGLGENPEFDVSTIQVGYTSMVTPSTVYDFDVGAKTLTERKVQEIPSGYDKSAFVTERVTVTARDGAKVPVSIVHGKDFKRDGSQPLHLYGYGAYGLGMPPAFSTSRLSLLQRGFAFAIAHIRGGDELGYGWYEAGKLMDRKNTFNDFIDCARALEDLGYAAPGGISISGGSAGGTLMGVAVNEAPELWRAAVAHVPFVDVMNTMLDDTLPLTPIEWPEWGNPITDKAAFEYILDYSPYENVTPQPYPPILITAGLSDPRVTYWEPAKWAAKLRATKTDGNVLMLKTNMGAGHGGKSGRYESLHETAEEYAFLLMAFGLV</sequence>
<organism evidence="8 9">
    <name type="scientific">Hwanghaeella grinnelliae</name>
    <dbReference type="NCBI Taxonomy" id="2500179"/>
    <lineage>
        <taxon>Bacteria</taxon>
        <taxon>Pseudomonadati</taxon>
        <taxon>Pseudomonadota</taxon>
        <taxon>Alphaproteobacteria</taxon>
        <taxon>Rhodospirillales</taxon>
        <taxon>Rhodospirillaceae</taxon>
        <taxon>Hwanghaeella</taxon>
    </lineage>
</organism>
<dbReference type="OrthoDB" id="9801421at2"/>
<dbReference type="SUPFAM" id="SSF53474">
    <property type="entry name" value="alpha/beta-Hydrolases"/>
    <property type="match status" value="1"/>
</dbReference>
<dbReference type="EMBL" id="SADE01000002">
    <property type="protein sequence ID" value="RVU36013.1"/>
    <property type="molecule type" value="Genomic_DNA"/>
</dbReference>
<dbReference type="InterPro" id="IPR051543">
    <property type="entry name" value="Serine_Peptidase_S9A"/>
</dbReference>
<proteinExistence type="inferred from homology"/>
<evidence type="ECO:0000256" key="4">
    <source>
        <dbReference type="ARBA" id="ARBA00022825"/>
    </source>
</evidence>
<evidence type="ECO:0000259" key="7">
    <source>
        <dbReference type="Pfam" id="PF02897"/>
    </source>
</evidence>
<dbReference type="PRINTS" id="PR00862">
    <property type="entry name" value="PROLIGOPTASE"/>
</dbReference>
<evidence type="ECO:0000256" key="1">
    <source>
        <dbReference type="ARBA" id="ARBA00005228"/>
    </source>
</evidence>
<keyword evidence="2" id="KW-0645">Protease</keyword>
<dbReference type="InterPro" id="IPR002470">
    <property type="entry name" value="Peptidase_S9A"/>
</dbReference>
<keyword evidence="3" id="KW-0378">Hydrolase</keyword>
<dbReference type="SUPFAM" id="SSF50993">
    <property type="entry name" value="Peptidase/esterase 'gauge' domain"/>
    <property type="match status" value="1"/>
</dbReference>
<dbReference type="InterPro" id="IPR001375">
    <property type="entry name" value="Peptidase_S9_cat"/>
</dbReference>